<keyword evidence="3" id="KW-0238">DNA-binding</keyword>
<comment type="similarity">
    <text evidence="1">Belongs to the LysR transcriptional regulatory family.</text>
</comment>
<dbReference type="RefSeq" id="WP_349144546.1">
    <property type="nucleotide sequence ID" value="NZ_JBBMFC010000016.1"/>
</dbReference>
<dbReference type="SUPFAM" id="SSF46785">
    <property type="entry name" value="Winged helix' DNA-binding domain"/>
    <property type="match status" value="1"/>
</dbReference>
<evidence type="ECO:0000313" key="7">
    <source>
        <dbReference type="Proteomes" id="UP001470288"/>
    </source>
</evidence>
<name>A0ABV1I1R2_9FIRM</name>
<keyword evidence="2" id="KW-0805">Transcription regulation</keyword>
<evidence type="ECO:0000256" key="1">
    <source>
        <dbReference type="ARBA" id="ARBA00009437"/>
    </source>
</evidence>
<dbReference type="PRINTS" id="PR00039">
    <property type="entry name" value="HTHLYSR"/>
</dbReference>
<dbReference type="Proteomes" id="UP001470288">
    <property type="component" value="Unassembled WGS sequence"/>
</dbReference>
<dbReference type="Pfam" id="PF03466">
    <property type="entry name" value="LysR_substrate"/>
    <property type="match status" value="1"/>
</dbReference>
<dbReference type="PANTHER" id="PTHR30126">
    <property type="entry name" value="HTH-TYPE TRANSCRIPTIONAL REGULATOR"/>
    <property type="match status" value="1"/>
</dbReference>
<dbReference type="SUPFAM" id="SSF53850">
    <property type="entry name" value="Periplasmic binding protein-like II"/>
    <property type="match status" value="1"/>
</dbReference>
<proteinExistence type="inferred from homology"/>
<comment type="caution">
    <text evidence="6">The sequence shown here is derived from an EMBL/GenBank/DDBJ whole genome shotgun (WGS) entry which is preliminary data.</text>
</comment>
<evidence type="ECO:0000256" key="3">
    <source>
        <dbReference type="ARBA" id="ARBA00023125"/>
    </source>
</evidence>
<dbReference type="Pfam" id="PF00126">
    <property type="entry name" value="HTH_1"/>
    <property type="match status" value="1"/>
</dbReference>
<evidence type="ECO:0000256" key="2">
    <source>
        <dbReference type="ARBA" id="ARBA00023015"/>
    </source>
</evidence>
<dbReference type="PANTHER" id="PTHR30126:SF39">
    <property type="entry name" value="HTH-TYPE TRANSCRIPTIONAL REGULATOR CYSL"/>
    <property type="match status" value="1"/>
</dbReference>
<keyword evidence="4" id="KW-0804">Transcription</keyword>
<evidence type="ECO:0000313" key="6">
    <source>
        <dbReference type="EMBL" id="MEQ2579122.1"/>
    </source>
</evidence>
<evidence type="ECO:0000259" key="5">
    <source>
        <dbReference type="PROSITE" id="PS50931"/>
    </source>
</evidence>
<dbReference type="Gene3D" id="1.10.10.10">
    <property type="entry name" value="Winged helix-like DNA-binding domain superfamily/Winged helix DNA-binding domain"/>
    <property type="match status" value="1"/>
</dbReference>
<reference evidence="6 7" key="1">
    <citation type="submission" date="2024-03" db="EMBL/GenBank/DDBJ databases">
        <title>Human intestinal bacterial collection.</title>
        <authorList>
            <person name="Pauvert C."/>
            <person name="Hitch T.C.A."/>
            <person name="Clavel T."/>
        </authorList>
    </citation>
    <scope>NUCLEOTIDE SEQUENCE [LARGE SCALE GENOMIC DNA]</scope>
    <source>
        <strain evidence="6 7">CLA-AA-H78B</strain>
    </source>
</reference>
<organism evidence="6 7">
    <name type="scientific">Hominiventricola aquisgranensis</name>
    <dbReference type="NCBI Taxonomy" id="3133164"/>
    <lineage>
        <taxon>Bacteria</taxon>
        <taxon>Bacillati</taxon>
        <taxon>Bacillota</taxon>
        <taxon>Clostridia</taxon>
        <taxon>Lachnospirales</taxon>
        <taxon>Lachnospiraceae</taxon>
        <taxon>Hominiventricola</taxon>
    </lineage>
</organism>
<feature type="domain" description="HTH lysR-type" evidence="5">
    <location>
        <begin position="1"/>
        <end position="58"/>
    </location>
</feature>
<gene>
    <name evidence="6" type="ORF">WMO62_09810</name>
</gene>
<dbReference type="Gene3D" id="3.40.190.290">
    <property type="match status" value="1"/>
</dbReference>
<dbReference type="EMBL" id="JBBMFC010000016">
    <property type="protein sequence ID" value="MEQ2579122.1"/>
    <property type="molecule type" value="Genomic_DNA"/>
</dbReference>
<dbReference type="PROSITE" id="PS50931">
    <property type="entry name" value="HTH_LYSR"/>
    <property type="match status" value="1"/>
</dbReference>
<dbReference type="InterPro" id="IPR000847">
    <property type="entry name" value="LysR_HTH_N"/>
</dbReference>
<accession>A0ABV1I1R2</accession>
<keyword evidence="7" id="KW-1185">Reference proteome</keyword>
<sequence length="314" mass="35962">MTIRHLTIFLAVAEYGTMSAAAEHLYLSQPTISQAIRELEKHYNGLLFERLGKKLYLTDRGTLLLPQARELVNRFTEVEELMLNQGQTSILKLGSTLTVGTCLTPTVMLKLEESTPGLEVHSYVSNTLEIEQKLLKSELDAAVVEGEIQSPDLVVIPIIDDCLVLAAGKHHPFYERNLIFSDELNGQPFAMREKGSGTRQLFENYADKHKLLLKVTWEANCPRTILNAVLYNKVLSVMSLRLMPHEIRHQRLRIFHNEDLEWNRTFKLVYHKNKFLTPAIYELEKILWQYQSIKLPPECGILRNRITDPSPAAV</sequence>
<dbReference type="InterPro" id="IPR005119">
    <property type="entry name" value="LysR_subst-bd"/>
</dbReference>
<protein>
    <submittedName>
        <fullName evidence="6">LysR family transcriptional regulator</fullName>
    </submittedName>
</protein>
<evidence type="ECO:0000256" key="4">
    <source>
        <dbReference type="ARBA" id="ARBA00023163"/>
    </source>
</evidence>
<dbReference type="InterPro" id="IPR036388">
    <property type="entry name" value="WH-like_DNA-bd_sf"/>
</dbReference>
<dbReference type="InterPro" id="IPR036390">
    <property type="entry name" value="WH_DNA-bd_sf"/>
</dbReference>